<reference evidence="2" key="1">
    <citation type="journal article" date="2019" name="Plant Biotechnol. J.">
        <title>Genome sequencing of the Australian wild diploid species Gossypium australe highlights disease resistance and delayed gland morphogenesis.</title>
        <authorList>
            <person name="Cai Y."/>
            <person name="Cai X."/>
            <person name="Wang Q."/>
            <person name="Wang P."/>
            <person name="Zhang Y."/>
            <person name="Cai C."/>
            <person name="Xu Y."/>
            <person name="Wang K."/>
            <person name="Zhou Z."/>
            <person name="Wang C."/>
            <person name="Geng S."/>
            <person name="Li B."/>
            <person name="Dong Q."/>
            <person name="Hou Y."/>
            <person name="Wang H."/>
            <person name="Ai P."/>
            <person name="Liu Z."/>
            <person name="Yi F."/>
            <person name="Sun M."/>
            <person name="An G."/>
            <person name="Cheng J."/>
            <person name="Zhang Y."/>
            <person name="Shi Q."/>
            <person name="Xie Y."/>
            <person name="Shi X."/>
            <person name="Chang Y."/>
            <person name="Huang F."/>
            <person name="Chen Y."/>
            <person name="Hong S."/>
            <person name="Mi L."/>
            <person name="Sun Q."/>
            <person name="Zhang L."/>
            <person name="Zhou B."/>
            <person name="Peng R."/>
            <person name="Zhang X."/>
            <person name="Liu F."/>
        </authorList>
    </citation>
    <scope>NUCLEOTIDE SEQUENCE [LARGE SCALE GENOMIC DNA]</scope>
    <source>
        <strain evidence="2">cv. PA1801</strain>
    </source>
</reference>
<protein>
    <submittedName>
        <fullName evidence="1">Uncharacterized protein</fullName>
    </submittedName>
</protein>
<name>A0A5B6V913_9ROSI</name>
<dbReference type="AlphaFoldDB" id="A0A5B6V913"/>
<proteinExistence type="predicted"/>
<organism evidence="1 2">
    <name type="scientific">Gossypium australe</name>
    <dbReference type="NCBI Taxonomy" id="47621"/>
    <lineage>
        <taxon>Eukaryota</taxon>
        <taxon>Viridiplantae</taxon>
        <taxon>Streptophyta</taxon>
        <taxon>Embryophyta</taxon>
        <taxon>Tracheophyta</taxon>
        <taxon>Spermatophyta</taxon>
        <taxon>Magnoliopsida</taxon>
        <taxon>eudicotyledons</taxon>
        <taxon>Gunneridae</taxon>
        <taxon>Pentapetalae</taxon>
        <taxon>rosids</taxon>
        <taxon>malvids</taxon>
        <taxon>Malvales</taxon>
        <taxon>Malvaceae</taxon>
        <taxon>Malvoideae</taxon>
        <taxon>Gossypium</taxon>
    </lineage>
</organism>
<dbReference type="EMBL" id="SMMG02000007">
    <property type="protein sequence ID" value="KAA3465574.1"/>
    <property type="molecule type" value="Genomic_DNA"/>
</dbReference>
<evidence type="ECO:0000313" key="2">
    <source>
        <dbReference type="Proteomes" id="UP000325315"/>
    </source>
</evidence>
<sequence length="77" mass="9217">MNACCLAMLLGQVFRLYKINFGVWIYFWSEVPCLLWLEYGRTRKRYDERGFGSENRAKPEKYLGLPMMVHRQEMGAF</sequence>
<dbReference type="Proteomes" id="UP000325315">
    <property type="component" value="Unassembled WGS sequence"/>
</dbReference>
<comment type="caution">
    <text evidence="1">The sequence shown here is derived from an EMBL/GenBank/DDBJ whole genome shotgun (WGS) entry which is preliminary data.</text>
</comment>
<accession>A0A5B6V913</accession>
<keyword evidence="2" id="KW-1185">Reference proteome</keyword>
<gene>
    <name evidence="1" type="ORF">EPI10_000728</name>
</gene>
<evidence type="ECO:0000313" key="1">
    <source>
        <dbReference type="EMBL" id="KAA3465574.1"/>
    </source>
</evidence>